<evidence type="ECO:0000313" key="2">
    <source>
        <dbReference type="Proteomes" id="UP001454036"/>
    </source>
</evidence>
<sequence length="270" mass="31041">MYVMCGPRKFKFDLEDFETHIELSHEGFTNFYMQHEFPDDIAIGNPIELNLHLNHNGTAPRSCRRADSAWQGHFSGDERFILSLIRKLFLHTSNSQSELTALESWRAHAFDAPIEDAGTNVNGDATLRRQGLKGASFKGIQGRSVDTWVWKKILALREVLRPHVEYKVGNGETVSCLHDKWCPEGVMTSILSEKDISVLNLLQTYTVVGFLKKVKWWNGRRLTQSILKCQNCIPELVTEAEDKVVWFGKENHHTSIVWDHIRDIPEVVWL</sequence>
<comment type="caution">
    <text evidence="1">The sequence shown here is derived from an EMBL/GenBank/DDBJ whole genome shotgun (WGS) entry which is preliminary data.</text>
</comment>
<protein>
    <submittedName>
        <fullName evidence="1">Uncharacterized protein</fullName>
    </submittedName>
</protein>
<evidence type="ECO:0000313" key="1">
    <source>
        <dbReference type="EMBL" id="GAA0171604.1"/>
    </source>
</evidence>
<accession>A0AAV3R5C5</accession>
<dbReference type="AlphaFoldDB" id="A0AAV3R5C5"/>
<gene>
    <name evidence="1" type="ORF">LIER_25594</name>
</gene>
<keyword evidence="2" id="KW-1185">Reference proteome</keyword>
<name>A0AAV3R5C5_LITER</name>
<organism evidence="1 2">
    <name type="scientific">Lithospermum erythrorhizon</name>
    <name type="common">Purple gromwell</name>
    <name type="synonym">Lithospermum officinale var. erythrorhizon</name>
    <dbReference type="NCBI Taxonomy" id="34254"/>
    <lineage>
        <taxon>Eukaryota</taxon>
        <taxon>Viridiplantae</taxon>
        <taxon>Streptophyta</taxon>
        <taxon>Embryophyta</taxon>
        <taxon>Tracheophyta</taxon>
        <taxon>Spermatophyta</taxon>
        <taxon>Magnoliopsida</taxon>
        <taxon>eudicotyledons</taxon>
        <taxon>Gunneridae</taxon>
        <taxon>Pentapetalae</taxon>
        <taxon>asterids</taxon>
        <taxon>lamiids</taxon>
        <taxon>Boraginales</taxon>
        <taxon>Boraginaceae</taxon>
        <taxon>Boraginoideae</taxon>
        <taxon>Lithospermeae</taxon>
        <taxon>Lithospermum</taxon>
    </lineage>
</organism>
<reference evidence="1 2" key="1">
    <citation type="submission" date="2024-01" db="EMBL/GenBank/DDBJ databases">
        <title>The complete chloroplast genome sequence of Lithospermum erythrorhizon: insights into the phylogenetic relationship among Boraginaceae species and the maternal lineages of purple gromwells.</title>
        <authorList>
            <person name="Okada T."/>
            <person name="Watanabe K."/>
        </authorList>
    </citation>
    <scope>NUCLEOTIDE SEQUENCE [LARGE SCALE GENOMIC DNA]</scope>
</reference>
<proteinExistence type="predicted"/>
<dbReference type="Proteomes" id="UP001454036">
    <property type="component" value="Unassembled WGS sequence"/>
</dbReference>
<dbReference type="EMBL" id="BAABME010007747">
    <property type="protein sequence ID" value="GAA0171604.1"/>
    <property type="molecule type" value="Genomic_DNA"/>
</dbReference>